<evidence type="ECO:0000259" key="1">
    <source>
        <dbReference type="PROSITE" id="PS50076"/>
    </source>
</evidence>
<evidence type="ECO:0000313" key="2">
    <source>
        <dbReference type="EMBL" id="KAG6481257.1"/>
    </source>
</evidence>
<feature type="domain" description="J" evidence="1">
    <location>
        <begin position="90"/>
        <end position="140"/>
    </location>
</feature>
<dbReference type="PROSITE" id="PS50076">
    <property type="entry name" value="DNAJ_2"/>
    <property type="match status" value="1"/>
</dbReference>
<comment type="caution">
    <text evidence="2">The sequence shown here is derived from an EMBL/GenBank/DDBJ whole genome shotgun (WGS) entry which is preliminary data.</text>
</comment>
<dbReference type="Pfam" id="PF00226">
    <property type="entry name" value="DnaJ"/>
    <property type="match status" value="1"/>
</dbReference>
<proteinExistence type="predicted"/>
<keyword evidence="3" id="KW-1185">Reference proteome</keyword>
<dbReference type="InterPro" id="IPR001623">
    <property type="entry name" value="DnaJ_domain"/>
</dbReference>
<evidence type="ECO:0000313" key="3">
    <source>
        <dbReference type="Proteomes" id="UP000734854"/>
    </source>
</evidence>
<sequence>MAPIRRPRVREEGSHFLIQSSGSRWMELSLRPKSATTMFRRWKPLRCAELACVSGSLCAKIERPCSIIIAPPRLDSFPRSQRLRVSTGATVYELLSVAKMARPEEIKAAYRRQARRRYPDECCGADRERSYVVERFMQAR</sequence>
<dbReference type="Proteomes" id="UP000734854">
    <property type="component" value="Unassembled WGS sequence"/>
</dbReference>
<protein>
    <recommendedName>
        <fullName evidence="1">J domain-containing protein</fullName>
    </recommendedName>
</protein>
<dbReference type="Gene3D" id="1.10.287.110">
    <property type="entry name" value="DnaJ domain"/>
    <property type="match status" value="1"/>
</dbReference>
<dbReference type="AlphaFoldDB" id="A0A8J5F360"/>
<dbReference type="InterPro" id="IPR036869">
    <property type="entry name" value="J_dom_sf"/>
</dbReference>
<dbReference type="SUPFAM" id="SSF46565">
    <property type="entry name" value="Chaperone J-domain"/>
    <property type="match status" value="1"/>
</dbReference>
<dbReference type="EMBL" id="JACMSC010000016">
    <property type="protein sequence ID" value="KAG6481257.1"/>
    <property type="molecule type" value="Genomic_DNA"/>
</dbReference>
<name>A0A8J5F360_ZINOF</name>
<organism evidence="2 3">
    <name type="scientific">Zingiber officinale</name>
    <name type="common">Ginger</name>
    <name type="synonym">Amomum zingiber</name>
    <dbReference type="NCBI Taxonomy" id="94328"/>
    <lineage>
        <taxon>Eukaryota</taxon>
        <taxon>Viridiplantae</taxon>
        <taxon>Streptophyta</taxon>
        <taxon>Embryophyta</taxon>
        <taxon>Tracheophyta</taxon>
        <taxon>Spermatophyta</taxon>
        <taxon>Magnoliopsida</taxon>
        <taxon>Liliopsida</taxon>
        <taxon>Zingiberales</taxon>
        <taxon>Zingiberaceae</taxon>
        <taxon>Zingiber</taxon>
    </lineage>
</organism>
<dbReference type="GO" id="GO:0005783">
    <property type="term" value="C:endoplasmic reticulum"/>
    <property type="evidence" value="ECO:0007669"/>
    <property type="project" value="UniProtKB-ARBA"/>
</dbReference>
<accession>A0A8J5F360</accession>
<gene>
    <name evidence="2" type="ORF">ZIOFF_057853</name>
</gene>
<reference evidence="2 3" key="1">
    <citation type="submission" date="2020-08" db="EMBL/GenBank/DDBJ databases">
        <title>Plant Genome Project.</title>
        <authorList>
            <person name="Zhang R.-G."/>
        </authorList>
    </citation>
    <scope>NUCLEOTIDE SEQUENCE [LARGE SCALE GENOMIC DNA]</scope>
    <source>
        <tissue evidence="2">Rhizome</tissue>
    </source>
</reference>